<dbReference type="EMBL" id="RXGA01000003">
    <property type="protein sequence ID" value="RWX72912.1"/>
    <property type="molecule type" value="Genomic_DNA"/>
</dbReference>
<dbReference type="AlphaFoldDB" id="A0A444L5R2"/>
<accession>A0A444L5R2</accession>
<dbReference type="Proteomes" id="UP000288215">
    <property type="component" value="Unassembled WGS sequence"/>
</dbReference>
<feature type="region of interest" description="Disordered" evidence="1">
    <location>
        <begin position="14"/>
        <end position="37"/>
    </location>
</feature>
<gene>
    <name evidence="2" type="ORF">Metus_0886</name>
</gene>
<protein>
    <submittedName>
        <fullName evidence="2">Uncharacterized protein</fullName>
    </submittedName>
</protein>
<evidence type="ECO:0000313" key="2">
    <source>
        <dbReference type="EMBL" id="RWX72912.1"/>
    </source>
</evidence>
<sequence length="37" mass="4085">MLAKHINCNAKLTDRDKNGDEIAGNPDSWGWGLQTTI</sequence>
<comment type="caution">
    <text evidence="2">The sequence shown here is derived from an EMBL/GenBank/DDBJ whole genome shotgun (WGS) entry which is preliminary data.</text>
</comment>
<evidence type="ECO:0000256" key="1">
    <source>
        <dbReference type="SAM" id="MobiDB-lite"/>
    </source>
</evidence>
<evidence type="ECO:0000313" key="3">
    <source>
        <dbReference type="Proteomes" id="UP000288215"/>
    </source>
</evidence>
<name>A0A444L5R2_METS7</name>
<reference evidence="2 3" key="1">
    <citation type="submission" date="2018-12" db="EMBL/GenBank/DDBJ databases">
        <title>The complete genome of the methanogenic archaea of the candidate phylum Verstraetearchaeota, obtained from the metagenome of underground thermal water.</title>
        <authorList>
            <person name="Kadnikov V.V."/>
            <person name="Mardanov A.V."/>
            <person name="Beletsky A.V."/>
            <person name="Karnachuk O.V."/>
            <person name="Ravin N.V."/>
        </authorList>
    </citation>
    <scope>NUCLEOTIDE SEQUENCE [LARGE SCALE GENOMIC DNA]</scope>
    <source>
        <strain evidence="2">Ch88</strain>
    </source>
</reference>
<proteinExistence type="predicted"/>
<organism evidence="2 3">
    <name type="scientific">Methanosuratincola subterraneus</name>
    <dbReference type="NCBI Taxonomy" id="2593994"/>
    <lineage>
        <taxon>Archaea</taxon>
        <taxon>Thermoproteota</taxon>
        <taxon>Methanosuratincolia</taxon>
        <taxon>Candidatus Methanomethylicales</taxon>
        <taxon>Candidatus Methanomethylicaceae</taxon>
        <taxon>Candidatus Methanosuratincola (ex Vanwonterghem et al. 2016)</taxon>
    </lineage>
</organism>